<dbReference type="InterPro" id="IPR057700">
    <property type="entry name" value="DUF7940"/>
</dbReference>
<feature type="transmembrane region" description="Helical" evidence="1">
    <location>
        <begin position="48"/>
        <end position="67"/>
    </location>
</feature>
<accession>A0A844YZ79</accession>
<keyword evidence="3" id="KW-1185">Reference proteome</keyword>
<keyword evidence="1" id="KW-0812">Transmembrane</keyword>
<dbReference type="Pfam" id="PF25612">
    <property type="entry name" value="DUF7940"/>
    <property type="match status" value="1"/>
</dbReference>
<dbReference type="EMBL" id="WTYV01000006">
    <property type="protein sequence ID" value="MXO72859.1"/>
    <property type="molecule type" value="Genomic_DNA"/>
</dbReference>
<organism evidence="2 3">
    <name type="scientific">Alteraurantiacibacter buctensis</name>
    <dbReference type="NCBI Taxonomy" id="1503981"/>
    <lineage>
        <taxon>Bacteria</taxon>
        <taxon>Pseudomonadati</taxon>
        <taxon>Pseudomonadota</taxon>
        <taxon>Alphaproteobacteria</taxon>
        <taxon>Sphingomonadales</taxon>
        <taxon>Erythrobacteraceae</taxon>
        <taxon>Alteraurantiacibacter</taxon>
    </lineage>
</organism>
<comment type="caution">
    <text evidence="2">The sequence shown here is derived from an EMBL/GenBank/DDBJ whole genome shotgun (WGS) entry which is preliminary data.</text>
</comment>
<reference evidence="2 3" key="1">
    <citation type="submission" date="2019-12" db="EMBL/GenBank/DDBJ databases">
        <title>Genomic-based taxomic classification of the family Erythrobacteraceae.</title>
        <authorList>
            <person name="Xu L."/>
        </authorList>
    </citation>
    <scope>NUCLEOTIDE SEQUENCE [LARGE SCALE GENOMIC DNA]</scope>
    <source>
        <strain evidence="2 3">M0322</strain>
    </source>
</reference>
<keyword evidence="1" id="KW-1133">Transmembrane helix</keyword>
<dbReference type="AlphaFoldDB" id="A0A844YZ79"/>
<proteinExistence type="predicted"/>
<dbReference type="Proteomes" id="UP000466966">
    <property type="component" value="Unassembled WGS sequence"/>
</dbReference>
<keyword evidence="1" id="KW-0472">Membrane</keyword>
<protein>
    <submittedName>
        <fullName evidence="2">Uncharacterized protein</fullName>
    </submittedName>
</protein>
<evidence type="ECO:0000256" key="1">
    <source>
        <dbReference type="SAM" id="Phobius"/>
    </source>
</evidence>
<gene>
    <name evidence="2" type="ORF">GRI99_14600</name>
</gene>
<name>A0A844YZ79_9SPHN</name>
<sequence length="81" mass="8690">MKFIEEARNWWKFASVRLAAIPAILSALLIANPSMAIGLIAFIPAGPVRYLVAGLVAVVAFAVPTLVRVIQFKPKGQTDAV</sequence>
<dbReference type="RefSeq" id="WP_160772790.1">
    <property type="nucleotide sequence ID" value="NZ_WTYV01000006.1"/>
</dbReference>
<evidence type="ECO:0000313" key="2">
    <source>
        <dbReference type="EMBL" id="MXO72859.1"/>
    </source>
</evidence>
<evidence type="ECO:0000313" key="3">
    <source>
        <dbReference type="Proteomes" id="UP000466966"/>
    </source>
</evidence>